<dbReference type="PANTHER" id="PTHR22916">
    <property type="entry name" value="GLYCOSYLTRANSFERASE"/>
    <property type="match status" value="1"/>
</dbReference>
<dbReference type="Proteomes" id="UP001200307">
    <property type="component" value="Unassembled WGS sequence"/>
</dbReference>
<reference evidence="2" key="1">
    <citation type="submission" date="2021-12" db="EMBL/GenBank/DDBJ databases">
        <authorList>
            <person name="Lv X."/>
        </authorList>
    </citation>
    <scope>NUCLEOTIDE SEQUENCE</scope>
    <source>
        <strain evidence="2">HF2106</strain>
    </source>
</reference>
<dbReference type="SUPFAM" id="SSF53448">
    <property type="entry name" value="Nucleotide-diphospho-sugar transferases"/>
    <property type="match status" value="1"/>
</dbReference>
<evidence type="ECO:0000313" key="2">
    <source>
        <dbReference type="EMBL" id="MCE4122710.1"/>
    </source>
</evidence>
<comment type="caution">
    <text evidence="2">The sequence shown here is derived from an EMBL/GenBank/DDBJ whole genome shotgun (WGS) entry which is preliminary data.</text>
</comment>
<organism evidence="2 3">
    <name type="scientific">Segatella copri</name>
    <dbReference type="NCBI Taxonomy" id="165179"/>
    <lineage>
        <taxon>Bacteria</taxon>
        <taxon>Pseudomonadati</taxon>
        <taxon>Bacteroidota</taxon>
        <taxon>Bacteroidia</taxon>
        <taxon>Bacteroidales</taxon>
        <taxon>Prevotellaceae</taxon>
        <taxon>Segatella</taxon>
    </lineage>
</organism>
<name>A0AAW4YKL3_9BACT</name>
<proteinExistence type="predicted"/>
<evidence type="ECO:0000313" key="3">
    <source>
        <dbReference type="Proteomes" id="UP001200307"/>
    </source>
</evidence>
<dbReference type="CDD" id="cd06433">
    <property type="entry name" value="GT_2_WfgS_like"/>
    <property type="match status" value="1"/>
</dbReference>
<dbReference type="Gene3D" id="3.90.550.10">
    <property type="entry name" value="Spore Coat Polysaccharide Biosynthesis Protein SpsA, Chain A"/>
    <property type="match status" value="1"/>
</dbReference>
<dbReference type="GO" id="GO:0016758">
    <property type="term" value="F:hexosyltransferase activity"/>
    <property type="evidence" value="ECO:0007669"/>
    <property type="project" value="UniProtKB-ARBA"/>
</dbReference>
<dbReference type="InterPro" id="IPR001173">
    <property type="entry name" value="Glyco_trans_2-like"/>
</dbReference>
<dbReference type="InterPro" id="IPR029044">
    <property type="entry name" value="Nucleotide-diphossugar_trans"/>
</dbReference>
<gene>
    <name evidence="2" type="ORF">LYY06_10610</name>
</gene>
<accession>A0AAW4YKL3</accession>
<dbReference type="PANTHER" id="PTHR22916:SF3">
    <property type="entry name" value="UDP-GLCNAC:BETAGAL BETA-1,3-N-ACETYLGLUCOSAMINYLTRANSFERASE-LIKE PROTEIN 1"/>
    <property type="match status" value="1"/>
</dbReference>
<protein>
    <submittedName>
        <fullName evidence="2">Glycosyltransferase</fullName>
    </submittedName>
</protein>
<dbReference type="EMBL" id="JAJTVO010000018">
    <property type="protein sequence ID" value="MCE4122710.1"/>
    <property type="molecule type" value="Genomic_DNA"/>
</dbReference>
<feature type="domain" description="Glycosyltransferase 2-like" evidence="1">
    <location>
        <begin position="8"/>
        <end position="135"/>
    </location>
</feature>
<dbReference type="Pfam" id="PF00535">
    <property type="entry name" value="Glycos_transf_2"/>
    <property type="match status" value="1"/>
</dbReference>
<dbReference type="AlphaFoldDB" id="A0AAW4YKL3"/>
<dbReference type="RefSeq" id="WP_233339430.1">
    <property type="nucleotide sequence ID" value="NZ_JAJTVO010000018.1"/>
</dbReference>
<evidence type="ECO:0000259" key="1">
    <source>
        <dbReference type="Pfam" id="PF00535"/>
    </source>
</evidence>
<sequence>MLENKMVSIIIATYNSEKTLRRALDSVLYQTYQDWECIVVDGASKDNTIGIVKEYVKKDSRFRYISEPDHGIYDAFNKGWKMAKGEWVMYLGSDDEYTKEGIKALMENSDGADVVYGDTYFREFNNDKIRFQQSSPVKMGGFCCHQSLAMKREIIRKNGGFDEKYKILADKDLICKTIKMGANIKQIHLAISIFSLDGISSTNFQRYIESFKINRKHLPFMTCVFDFVCLTGKYLIKRVLKK</sequence>